<keyword evidence="2" id="KW-0539">Nucleus</keyword>
<dbReference type="PANTHER" id="PTHR33172">
    <property type="entry name" value="OS08G0516900 PROTEIN"/>
    <property type="match status" value="1"/>
</dbReference>
<organism evidence="3 4">
    <name type="scientific">Capsicum annuum</name>
    <name type="common">Capsicum pepper</name>
    <dbReference type="NCBI Taxonomy" id="4072"/>
    <lineage>
        <taxon>Eukaryota</taxon>
        <taxon>Viridiplantae</taxon>
        <taxon>Streptophyta</taxon>
        <taxon>Embryophyta</taxon>
        <taxon>Tracheophyta</taxon>
        <taxon>Spermatophyta</taxon>
        <taxon>Magnoliopsida</taxon>
        <taxon>eudicotyledons</taxon>
        <taxon>Gunneridae</taxon>
        <taxon>Pentapetalae</taxon>
        <taxon>asterids</taxon>
        <taxon>lamiids</taxon>
        <taxon>Solanales</taxon>
        <taxon>Solanaceae</taxon>
        <taxon>Solanoideae</taxon>
        <taxon>Capsiceae</taxon>
        <taxon>Capsicum</taxon>
    </lineage>
</organism>
<dbReference type="Proteomes" id="UP000222542">
    <property type="component" value="Unassembled WGS sequence"/>
</dbReference>
<dbReference type="GO" id="GO:0006950">
    <property type="term" value="P:response to stress"/>
    <property type="evidence" value="ECO:0007669"/>
    <property type="project" value="UniProtKB-ARBA"/>
</dbReference>
<proteinExistence type="predicted"/>
<protein>
    <recommendedName>
        <fullName evidence="5">Oxidative stress 3</fullName>
    </recommendedName>
</protein>
<name>A0A1U8H0K5_CAPAN</name>
<gene>
    <name evidence="3" type="ORF">T459_17416</name>
</gene>
<comment type="caution">
    <text evidence="3">The sequence shown here is derived from an EMBL/GenBank/DDBJ whole genome shotgun (WGS) entry which is preliminary data.</text>
</comment>
<evidence type="ECO:0008006" key="5">
    <source>
        <dbReference type="Google" id="ProtNLM"/>
    </source>
</evidence>
<dbReference type="GO" id="GO:0005634">
    <property type="term" value="C:nucleus"/>
    <property type="evidence" value="ECO:0007669"/>
    <property type="project" value="UniProtKB-SubCell"/>
</dbReference>
<dbReference type="Gramene" id="PHT79364">
    <property type="protein sequence ID" value="PHT79364"/>
    <property type="gene ID" value="T459_17416"/>
</dbReference>
<reference evidence="3 4" key="2">
    <citation type="journal article" date="2017" name="Genome Biol.">
        <title>New reference genome sequences of hot pepper reveal the massive evolution of plant disease-resistance genes by retroduplication.</title>
        <authorList>
            <person name="Kim S."/>
            <person name="Park J."/>
            <person name="Yeom S.I."/>
            <person name="Kim Y.M."/>
            <person name="Seo E."/>
            <person name="Kim K.T."/>
            <person name="Kim M.S."/>
            <person name="Lee J.M."/>
            <person name="Cheong K."/>
            <person name="Shin H.S."/>
            <person name="Kim S.B."/>
            <person name="Han K."/>
            <person name="Lee J."/>
            <person name="Park M."/>
            <person name="Lee H.A."/>
            <person name="Lee H.Y."/>
            <person name="Lee Y."/>
            <person name="Oh S."/>
            <person name="Lee J.H."/>
            <person name="Choi E."/>
            <person name="Choi E."/>
            <person name="Lee S.E."/>
            <person name="Jeon J."/>
            <person name="Kim H."/>
            <person name="Choi G."/>
            <person name="Song H."/>
            <person name="Lee J."/>
            <person name="Lee S.C."/>
            <person name="Kwon J.K."/>
            <person name="Lee H.Y."/>
            <person name="Koo N."/>
            <person name="Hong Y."/>
            <person name="Kim R.W."/>
            <person name="Kang W.H."/>
            <person name="Huh J.H."/>
            <person name="Kang B.C."/>
            <person name="Yang T.J."/>
            <person name="Lee Y.H."/>
            <person name="Bennetzen J.L."/>
            <person name="Choi D."/>
        </authorList>
    </citation>
    <scope>NUCLEOTIDE SEQUENCE [LARGE SCALE GENOMIC DNA]</scope>
    <source>
        <strain evidence="4">cv. CM334</strain>
    </source>
</reference>
<accession>A0A1U8H0K5</accession>
<evidence type="ECO:0000256" key="2">
    <source>
        <dbReference type="ARBA" id="ARBA00023242"/>
    </source>
</evidence>
<keyword evidence="4" id="KW-1185">Reference proteome</keyword>
<dbReference type="AlphaFoldDB" id="A0A1U8H0K5"/>
<dbReference type="PANTHER" id="PTHR33172:SF66">
    <property type="entry name" value="OVATE FAMILY PROTEIN"/>
    <property type="match status" value="1"/>
</dbReference>
<dbReference type="STRING" id="4072.A0A1U8H0K5"/>
<evidence type="ECO:0000256" key="1">
    <source>
        <dbReference type="ARBA" id="ARBA00004123"/>
    </source>
</evidence>
<comment type="subcellular location">
    <subcellularLocation>
        <location evidence="1">Nucleus</location>
    </subcellularLocation>
</comment>
<dbReference type="InterPro" id="IPR051992">
    <property type="entry name" value="OxStress_Response_Reg"/>
</dbReference>
<reference evidence="3 4" key="1">
    <citation type="journal article" date="2014" name="Nat. Genet.">
        <title>Genome sequence of the hot pepper provides insights into the evolution of pungency in Capsicum species.</title>
        <authorList>
            <person name="Kim S."/>
            <person name="Park M."/>
            <person name="Yeom S.I."/>
            <person name="Kim Y.M."/>
            <person name="Lee J.M."/>
            <person name="Lee H.A."/>
            <person name="Seo E."/>
            <person name="Choi J."/>
            <person name="Cheong K."/>
            <person name="Kim K.T."/>
            <person name="Jung K."/>
            <person name="Lee G.W."/>
            <person name="Oh S.K."/>
            <person name="Bae C."/>
            <person name="Kim S.B."/>
            <person name="Lee H.Y."/>
            <person name="Kim S.Y."/>
            <person name="Kim M.S."/>
            <person name="Kang B.C."/>
            <person name="Jo Y.D."/>
            <person name="Yang H.B."/>
            <person name="Jeong H.J."/>
            <person name="Kang W.H."/>
            <person name="Kwon J.K."/>
            <person name="Shin C."/>
            <person name="Lim J.Y."/>
            <person name="Park J.H."/>
            <person name="Huh J.H."/>
            <person name="Kim J.S."/>
            <person name="Kim B.D."/>
            <person name="Cohen O."/>
            <person name="Paran I."/>
            <person name="Suh M.C."/>
            <person name="Lee S.B."/>
            <person name="Kim Y.K."/>
            <person name="Shin Y."/>
            <person name="Noh S.J."/>
            <person name="Park J."/>
            <person name="Seo Y.S."/>
            <person name="Kwon S.Y."/>
            <person name="Kim H.A."/>
            <person name="Park J.M."/>
            <person name="Kim H.J."/>
            <person name="Choi S.B."/>
            <person name="Bosland P.W."/>
            <person name="Reeves G."/>
            <person name="Jo S.H."/>
            <person name="Lee B.W."/>
            <person name="Cho H.T."/>
            <person name="Choi H.S."/>
            <person name="Lee M.S."/>
            <person name="Yu Y."/>
            <person name="Do Choi Y."/>
            <person name="Park B.S."/>
            <person name="van Deynze A."/>
            <person name="Ashrafi H."/>
            <person name="Hill T."/>
            <person name="Kim W.T."/>
            <person name="Pai H.S."/>
            <person name="Ahn H.K."/>
            <person name="Yeam I."/>
            <person name="Giovannoni J.J."/>
            <person name="Rose J.K."/>
            <person name="Sorensen I."/>
            <person name="Lee S.J."/>
            <person name="Kim R.W."/>
            <person name="Choi I.Y."/>
            <person name="Choi B.S."/>
            <person name="Lim J.S."/>
            <person name="Lee Y.H."/>
            <person name="Choi D."/>
        </authorList>
    </citation>
    <scope>NUCLEOTIDE SEQUENCE [LARGE SCALE GENOMIC DNA]</scope>
    <source>
        <strain evidence="4">cv. CM334</strain>
    </source>
</reference>
<evidence type="ECO:0000313" key="4">
    <source>
        <dbReference type="Proteomes" id="UP000222542"/>
    </source>
</evidence>
<dbReference type="OrthoDB" id="694201at2759"/>
<dbReference type="OMA" id="SSWMINE"/>
<evidence type="ECO:0000313" key="3">
    <source>
        <dbReference type="EMBL" id="PHT79364.1"/>
    </source>
</evidence>
<sequence>MGDGNIRMCQDQWFQCGRKMEDITDHSPWMINEGNNSSSSSSIGESTISNLSCSSTLEIMDDASSASPTSCTSSSDGALSDLSSLMAQLPIKRGLSEYYVGKSESFTCLARVTSVEDLPKKKESHQSRKMKKSTYKSCTLPKPNIFKKASRSSFLSSCYTTRKSNSTISRTRPPIIPVQRT</sequence>
<dbReference type="KEGG" id="cann:107874799"/>
<dbReference type="EMBL" id="AYRZ02000006">
    <property type="protein sequence ID" value="PHT79364.1"/>
    <property type="molecule type" value="Genomic_DNA"/>
</dbReference>